<keyword evidence="2" id="KW-1185">Reference proteome</keyword>
<comment type="caution">
    <text evidence="1">The sequence shown here is derived from an EMBL/GenBank/DDBJ whole genome shotgun (WGS) entry which is preliminary data.</text>
</comment>
<name>A0A917CNZ9_9BACL</name>
<dbReference type="EMBL" id="BMKR01000019">
    <property type="protein sequence ID" value="GGF92461.1"/>
    <property type="molecule type" value="Genomic_DNA"/>
</dbReference>
<evidence type="ECO:0000313" key="1">
    <source>
        <dbReference type="EMBL" id="GGF92461.1"/>
    </source>
</evidence>
<gene>
    <name evidence="1" type="ORF">GCM10010912_41820</name>
</gene>
<proteinExistence type="predicted"/>
<evidence type="ECO:0000313" key="2">
    <source>
        <dbReference type="Proteomes" id="UP000637643"/>
    </source>
</evidence>
<organism evidence="1 2">
    <name type="scientific">Paenibacillus albidus</name>
    <dbReference type="NCBI Taxonomy" id="2041023"/>
    <lineage>
        <taxon>Bacteria</taxon>
        <taxon>Bacillati</taxon>
        <taxon>Bacillota</taxon>
        <taxon>Bacilli</taxon>
        <taxon>Bacillales</taxon>
        <taxon>Paenibacillaceae</taxon>
        <taxon>Paenibacillus</taxon>
    </lineage>
</organism>
<reference evidence="1" key="1">
    <citation type="journal article" date="2014" name="Int. J. Syst. Evol. Microbiol.">
        <title>Complete genome sequence of Corynebacterium casei LMG S-19264T (=DSM 44701T), isolated from a smear-ripened cheese.</title>
        <authorList>
            <consortium name="US DOE Joint Genome Institute (JGI-PGF)"/>
            <person name="Walter F."/>
            <person name="Albersmeier A."/>
            <person name="Kalinowski J."/>
            <person name="Ruckert C."/>
        </authorList>
    </citation>
    <scope>NUCLEOTIDE SEQUENCE</scope>
    <source>
        <strain evidence="1">CGMCC 1.16134</strain>
    </source>
</reference>
<dbReference type="AlphaFoldDB" id="A0A917CNZ9"/>
<protein>
    <submittedName>
        <fullName evidence="1">Uncharacterized protein</fullName>
    </submittedName>
</protein>
<dbReference type="Proteomes" id="UP000637643">
    <property type="component" value="Unassembled WGS sequence"/>
</dbReference>
<accession>A0A917CNZ9</accession>
<sequence length="245" mass="28142">MNTKTKTTLFSREITYGKKDVAELERASIKVQLIYDKALFMLHEYLPESLWDAWIGVPYSIISSLYKGNNDSGTIFQKWIQSPAGWKCIGCERHCLESAASPQQPLPFGQPRQYTFHNGIRQSMVLQAVIWSMYENIVLFQPFLGDEPFFDQEELNTISTYFVPTYLSEVPLLERTKPSKVYKDGHISVYQEFISAPDLVLQWNGGLTEGRWMTGVYMDQSRFAGLGPYLKDAQGKRTYMQACVL</sequence>
<reference evidence="1" key="2">
    <citation type="submission" date="2020-09" db="EMBL/GenBank/DDBJ databases">
        <authorList>
            <person name="Sun Q."/>
            <person name="Zhou Y."/>
        </authorList>
    </citation>
    <scope>NUCLEOTIDE SEQUENCE</scope>
    <source>
        <strain evidence="1">CGMCC 1.16134</strain>
    </source>
</reference>